<evidence type="ECO:0000256" key="2">
    <source>
        <dbReference type="ARBA" id="ARBA00007442"/>
    </source>
</evidence>
<evidence type="ECO:0000256" key="13">
    <source>
        <dbReference type="PIRSR" id="PIRSR025648-1"/>
    </source>
</evidence>
<comment type="similarity">
    <text evidence="2 12">Belongs to the diaminopimelate dehydrogenase family.</text>
</comment>
<dbReference type="SUPFAM" id="SSF55347">
    <property type="entry name" value="Glyceraldehyde-3-phosphate dehydrogenase-like, C-terminal domain"/>
    <property type="match status" value="1"/>
</dbReference>
<dbReference type="Pfam" id="PF01408">
    <property type="entry name" value="GFO_IDH_MocA"/>
    <property type="match status" value="1"/>
</dbReference>
<dbReference type="OrthoDB" id="9779394at2"/>
<evidence type="ECO:0000313" key="17">
    <source>
        <dbReference type="Proteomes" id="UP000244896"/>
    </source>
</evidence>
<evidence type="ECO:0000256" key="6">
    <source>
        <dbReference type="ARBA" id="ARBA00022605"/>
    </source>
</evidence>
<dbReference type="PANTHER" id="PTHR31873">
    <property type="entry name" value="L-ASPARTATE DEHYDROGENASE-RELATED"/>
    <property type="match status" value="1"/>
</dbReference>
<dbReference type="EC" id="1.4.1.16" evidence="4 12"/>
<evidence type="ECO:0000256" key="9">
    <source>
        <dbReference type="ARBA" id="ARBA00023002"/>
    </source>
</evidence>
<dbReference type="CDD" id="cd02270">
    <property type="entry name" value="meso-DAPDH_N"/>
    <property type="match status" value="1"/>
</dbReference>
<evidence type="ECO:0000256" key="7">
    <source>
        <dbReference type="ARBA" id="ARBA00022857"/>
    </source>
</evidence>
<dbReference type="InterPro" id="IPR032094">
    <property type="entry name" value="Meso-DAP_DH_C"/>
</dbReference>
<dbReference type="RefSeq" id="WP_108824396.1">
    <property type="nucleotide sequence ID" value="NZ_CP023004.1"/>
</dbReference>
<feature type="binding site" evidence="13">
    <location>
        <begin position="70"/>
        <end position="73"/>
    </location>
    <ligand>
        <name>NADP(+)</name>
        <dbReference type="ChEBI" id="CHEBI:58349"/>
    </ligand>
</feature>
<feature type="binding site" evidence="13">
    <location>
        <position position="175"/>
    </location>
    <ligand>
        <name>substrate</name>
    </ligand>
</feature>
<evidence type="ECO:0000256" key="5">
    <source>
        <dbReference type="ARBA" id="ARBA00021654"/>
    </source>
</evidence>
<keyword evidence="10 12" id="KW-0457">Lysine biosynthesis</keyword>
<dbReference type="AlphaFoldDB" id="A0A2U8E149"/>
<dbReference type="Proteomes" id="UP000244896">
    <property type="component" value="Chromosome"/>
</dbReference>
<sequence>MKTLNIAVVGYGNIGRFAVDAVREAPDMKLAGVVRRAASVKKSVVPPELAGVRVVSDVDELGKVDAAILCGPTRSIPETAPQYLKRGIHTVDSFDIHGEALWKLRQSLDKAGKASGCAAVISAGWDPGSDSMVRTLMLAMAPRGITYTNFGPGMSMGHSVCAKSKKGVRDALSMTIPTGTGVHRRMVYVELEKGAKFAAVEKAIKTDDYFAKDDTRVFQVESVDALKDMGHGVNMVRKGVSGSTHNQVLEFNMRINNPALTAQIMVACARAAATRLRPGAYTMPEIAPMDLLPGDRETLVKTLV</sequence>
<comment type="subunit">
    <text evidence="3 12">Homodimer.</text>
</comment>
<feature type="domain" description="Meso-diaminopimelate D-dehydrogenase C-terminal" evidence="15">
    <location>
        <begin position="182"/>
        <end position="256"/>
    </location>
</feature>
<keyword evidence="7 12" id="KW-0521">NADP</keyword>
<dbReference type="GO" id="GO:0000166">
    <property type="term" value="F:nucleotide binding"/>
    <property type="evidence" value="ECO:0007669"/>
    <property type="project" value="UniProtKB-KW"/>
</dbReference>
<dbReference type="Pfam" id="PF16654">
    <property type="entry name" value="DAPDH_C"/>
    <property type="match status" value="2"/>
</dbReference>
<gene>
    <name evidence="16" type="ORF">CKA38_04350</name>
</gene>
<dbReference type="GO" id="GO:0019877">
    <property type="term" value="P:diaminopimelate biosynthetic process"/>
    <property type="evidence" value="ECO:0007669"/>
    <property type="project" value="UniProtKB-UniRule"/>
</dbReference>
<evidence type="ECO:0000256" key="10">
    <source>
        <dbReference type="ARBA" id="ARBA00023154"/>
    </source>
</evidence>
<dbReference type="InterPro" id="IPR036291">
    <property type="entry name" value="NAD(P)-bd_dom_sf"/>
</dbReference>
<evidence type="ECO:0000256" key="8">
    <source>
        <dbReference type="ARBA" id="ARBA00022915"/>
    </source>
</evidence>
<dbReference type="PANTHER" id="PTHR31873:SF6">
    <property type="entry name" value="ASPARTATE DEHYDROGENASE DOMAIN-CONTAINING PROTEIN"/>
    <property type="match status" value="1"/>
</dbReference>
<feature type="binding site" evidence="13">
    <location>
        <begin position="93"/>
        <end position="95"/>
    </location>
    <ligand>
        <name>NADP(+)</name>
        <dbReference type="ChEBI" id="CHEBI:58349"/>
    </ligand>
</feature>
<keyword evidence="17" id="KW-1185">Reference proteome</keyword>
<feature type="binding site" evidence="13">
    <location>
        <position position="185"/>
    </location>
    <ligand>
        <name>substrate</name>
    </ligand>
</feature>
<evidence type="ECO:0000256" key="3">
    <source>
        <dbReference type="ARBA" id="ARBA00011738"/>
    </source>
</evidence>
<keyword evidence="8 12" id="KW-0220">Diaminopimelate biosynthesis</keyword>
<dbReference type="SUPFAM" id="SSF51735">
    <property type="entry name" value="NAD(P)-binding Rossmann-fold domains"/>
    <property type="match status" value="1"/>
</dbReference>
<comment type="catalytic activity">
    <reaction evidence="11 12">
        <text>meso-2,6-diaminopimelate + NADP(+) + H2O = (S)-2-amino-6-oxoheptanedioate + NH4(+) + NADPH + H(+)</text>
        <dbReference type="Rhea" id="RHEA:13561"/>
        <dbReference type="ChEBI" id="CHEBI:15377"/>
        <dbReference type="ChEBI" id="CHEBI:15378"/>
        <dbReference type="ChEBI" id="CHEBI:28938"/>
        <dbReference type="ChEBI" id="CHEBI:57783"/>
        <dbReference type="ChEBI" id="CHEBI:57791"/>
        <dbReference type="ChEBI" id="CHEBI:58349"/>
        <dbReference type="ChEBI" id="CHEBI:58556"/>
        <dbReference type="EC" id="1.4.1.16"/>
    </reaction>
</comment>
<keyword evidence="6 12" id="KW-0028">Amino-acid biosynthesis</keyword>
<evidence type="ECO:0000259" key="15">
    <source>
        <dbReference type="Pfam" id="PF16654"/>
    </source>
</evidence>
<dbReference type="GO" id="GO:0009089">
    <property type="term" value="P:lysine biosynthetic process via diaminopimelate"/>
    <property type="evidence" value="ECO:0007669"/>
    <property type="project" value="UniProtKB-UniRule"/>
</dbReference>
<comment type="function">
    <text evidence="12">Catalyzes the reversible NADPH-dependent reductive amination of L-2-amino-6-oxopimelate, the acyclic form of L-tetrahydrodipicolinate, to generate the meso compound, D,L-2,6-diaminopimelate.</text>
</comment>
<dbReference type="KEGG" id="elut:CKA38_04350"/>
<feature type="binding site" evidence="13">
    <location>
        <begin position="11"/>
        <end position="14"/>
    </location>
    <ligand>
        <name>NADP(+)</name>
        <dbReference type="ChEBI" id="CHEBI:58349"/>
    </ligand>
</feature>
<reference evidence="16 17" key="1">
    <citation type="journal article" date="2018" name="Syst. Appl. Microbiol.">
        <title>Ereboglobus luteus gen. nov. sp. nov. from cockroach guts, and new insights into the oxygen relationship of the genera Opitutus and Didymococcus (Verrucomicrobia: Opitutaceae).</title>
        <authorList>
            <person name="Tegtmeier D."/>
            <person name="Belitz A."/>
            <person name="Radek R."/>
            <person name="Heimerl T."/>
            <person name="Brune A."/>
        </authorList>
    </citation>
    <scope>NUCLEOTIDE SEQUENCE [LARGE SCALE GENOMIC DNA]</scope>
    <source>
        <strain evidence="16 17">Ho45</strain>
    </source>
</reference>
<evidence type="ECO:0000313" key="16">
    <source>
        <dbReference type="EMBL" id="AWI08588.1"/>
    </source>
</evidence>
<evidence type="ECO:0000256" key="4">
    <source>
        <dbReference type="ARBA" id="ARBA00012080"/>
    </source>
</evidence>
<dbReference type="NCBIfam" id="TIGR01921">
    <property type="entry name" value="DAP-DH"/>
    <property type="match status" value="1"/>
</dbReference>
<dbReference type="PIRSF" id="PIRSF025648">
    <property type="entry name" value="DDH"/>
    <property type="match status" value="1"/>
</dbReference>
<comment type="pathway">
    <text evidence="1 12">Amino-acid biosynthesis; L-lysine biosynthesis via DAP pathway; DL-2,6-diaminopimelate from (S)-tetrahydrodipicolinate: step 1/1.</text>
</comment>
<organism evidence="16 17">
    <name type="scientific">Ereboglobus luteus</name>
    <dbReference type="NCBI Taxonomy" id="1796921"/>
    <lineage>
        <taxon>Bacteria</taxon>
        <taxon>Pseudomonadati</taxon>
        <taxon>Verrucomicrobiota</taxon>
        <taxon>Opitutia</taxon>
        <taxon>Opitutales</taxon>
        <taxon>Opitutaceae</taxon>
        <taxon>Ereboglobus</taxon>
    </lineage>
</organism>
<dbReference type="EMBL" id="CP023004">
    <property type="protein sequence ID" value="AWI08588.1"/>
    <property type="molecule type" value="Genomic_DNA"/>
</dbReference>
<evidence type="ECO:0000256" key="12">
    <source>
        <dbReference type="PIRNR" id="PIRNR025648"/>
    </source>
</evidence>
<protein>
    <recommendedName>
        <fullName evidence="5 12">Meso-diaminopimelate D-dehydrogenase</fullName>
        <shortName evidence="12">DAPDH</shortName>
        <shortName evidence="12">Meso-DAP dehydrogenase</shortName>
        <ecNumber evidence="4 12">1.4.1.16</ecNumber>
    </recommendedName>
</protein>
<feature type="binding site" evidence="13">
    <location>
        <begin position="35"/>
        <end position="37"/>
    </location>
    <ligand>
        <name>NADP(+)</name>
        <dbReference type="ChEBI" id="CHEBI:58349"/>
    </ligand>
</feature>
<evidence type="ECO:0000256" key="1">
    <source>
        <dbReference type="ARBA" id="ARBA00004896"/>
    </source>
</evidence>
<dbReference type="InterPro" id="IPR000683">
    <property type="entry name" value="Gfo/Idh/MocA-like_OxRdtase_N"/>
</dbReference>
<feature type="domain" description="Meso-diaminopimelate D-dehydrogenase C-terminal" evidence="15">
    <location>
        <begin position="124"/>
        <end position="179"/>
    </location>
</feature>
<dbReference type="UniPathway" id="UPA00034">
    <property type="reaction ID" value="UER00026"/>
</dbReference>
<dbReference type="GO" id="GO:0047850">
    <property type="term" value="F:diaminopimelate dehydrogenase activity"/>
    <property type="evidence" value="ECO:0007669"/>
    <property type="project" value="UniProtKB-UniRule"/>
</dbReference>
<feature type="binding site" evidence="13">
    <location>
        <position position="257"/>
    </location>
    <ligand>
        <name>substrate</name>
    </ligand>
</feature>
<dbReference type="InterPro" id="IPR010190">
    <property type="entry name" value="Diaminopimelate_DH_Ddh"/>
</dbReference>
<keyword evidence="13" id="KW-0547">Nucleotide-binding</keyword>
<feature type="binding site" evidence="13">
    <location>
        <begin position="123"/>
        <end position="127"/>
    </location>
    <ligand>
        <name>NADP(+)</name>
        <dbReference type="ChEBI" id="CHEBI:58349"/>
    </ligand>
</feature>
<proteinExistence type="inferred from homology"/>
<evidence type="ECO:0000259" key="14">
    <source>
        <dbReference type="Pfam" id="PF01408"/>
    </source>
</evidence>
<dbReference type="Gene3D" id="3.40.50.720">
    <property type="entry name" value="NAD(P)-binding Rossmann-like Domain"/>
    <property type="match status" value="1"/>
</dbReference>
<feature type="binding site" evidence="13">
    <location>
        <position position="231"/>
    </location>
    <ligand>
        <name>substrate</name>
    </ligand>
</feature>
<accession>A0A2U8E149</accession>
<name>A0A2U8E149_9BACT</name>
<keyword evidence="9 12" id="KW-0560">Oxidoreductase</keyword>
<dbReference type="Gene3D" id="3.30.360.10">
    <property type="entry name" value="Dihydrodipicolinate Reductase, domain 2"/>
    <property type="match status" value="1"/>
</dbReference>
<feature type="domain" description="Gfo/Idh/MocA-like oxidoreductase N-terminal" evidence="14">
    <location>
        <begin position="4"/>
        <end position="90"/>
    </location>
</feature>
<evidence type="ECO:0000256" key="11">
    <source>
        <dbReference type="ARBA" id="ARBA00052023"/>
    </source>
</evidence>